<dbReference type="OrthoDB" id="9811182at2"/>
<protein>
    <submittedName>
        <fullName evidence="2">Polysaccharide pyruvyl transferase</fullName>
    </submittedName>
</protein>
<accession>A0A6L4X046</accession>
<dbReference type="Proteomes" id="UP000469943">
    <property type="component" value="Unassembled WGS sequence"/>
</dbReference>
<reference evidence="3 4" key="1">
    <citation type="submission" date="2019-10" db="EMBL/GenBank/DDBJ databases">
        <title>Bifidobacterium from non-human primates.</title>
        <authorList>
            <person name="Modesto M."/>
        </authorList>
    </citation>
    <scope>NUCLEOTIDE SEQUENCE [LARGE SCALE GENOMIC DNA]</scope>
    <source>
        <strain evidence="3 4">TREM</strain>
    </source>
</reference>
<dbReference type="RefSeq" id="WP_152358204.1">
    <property type="nucleotide sequence ID" value="NZ_WBSM01000005.1"/>
</dbReference>
<name>A0A6L4X046_9BIFI</name>
<dbReference type="EMBL" id="WHZX01000005">
    <property type="protein sequence ID" value="NEG72075.1"/>
    <property type="molecule type" value="Genomic_DNA"/>
</dbReference>
<dbReference type="InterPro" id="IPR007345">
    <property type="entry name" value="Polysacch_pyruvyl_Trfase"/>
</dbReference>
<dbReference type="GO" id="GO:0016740">
    <property type="term" value="F:transferase activity"/>
    <property type="evidence" value="ECO:0007669"/>
    <property type="project" value="UniProtKB-KW"/>
</dbReference>
<keyword evidence="5" id="KW-1185">Reference proteome</keyword>
<gene>
    <name evidence="2" type="ORF">DSM100688_1128</name>
    <name evidence="3" type="ORF">GFD24_07650</name>
</gene>
<evidence type="ECO:0000313" key="5">
    <source>
        <dbReference type="Proteomes" id="UP000482084"/>
    </source>
</evidence>
<evidence type="ECO:0000313" key="2">
    <source>
        <dbReference type="EMBL" id="KAB8288018.1"/>
    </source>
</evidence>
<evidence type="ECO:0000259" key="1">
    <source>
        <dbReference type="Pfam" id="PF04230"/>
    </source>
</evidence>
<evidence type="ECO:0000313" key="3">
    <source>
        <dbReference type="EMBL" id="NEG72075.1"/>
    </source>
</evidence>
<proteinExistence type="predicted"/>
<dbReference type="EMBL" id="WBSM01000005">
    <property type="protein sequence ID" value="KAB8288018.1"/>
    <property type="molecule type" value="Genomic_DNA"/>
</dbReference>
<dbReference type="AlphaFoldDB" id="A0A6L4X046"/>
<dbReference type="Pfam" id="PF04230">
    <property type="entry name" value="PS_pyruv_trans"/>
    <property type="match status" value="1"/>
</dbReference>
<dbReference type="Proteomes" id="UP000482084">
    <property type="component" value="Unassembled WGS sequence"/>
</dbReference>
<reference evidence="2 5" key="2">
    <citation type="submission" date="2019-10" db="EMBL/GenBank/DDBJ databases">
        <title>Characterization of the phylogenetic diversity of two novel species belonging to the genus Bifidobacterium: Bifidobacterium cebidarum sp. nov. and Bifidobacterium leontopitheci sp. nov.</title>
        <authorList>
            <person name="Lugli G.A."/>
            <person name="Duranti S."/>
            <person name="Milani C."/>
            <person name="Turroni F."/>
            <person name="Ventura M."/>
        </authorList>
    </citation>
    <scope>NUCLEOTIDE SEQUENCE [LARGE SCALE GENOMIC DNA]</scope>
    <source>
        <strain evidence="2 5">DSM 100688</strain>
    </source>
</reference>
<comment type="caution">
    <text evidence="2">The sequence shown here is derived from an EMBL/GenBank/DDBJ whole genome shotgun (WGS) entry which is preliminary data.</text>
</comment>
<organism evidence="2 5">
    <name type="scientific">Bifidobacterium ramosum</name>
    <dbReference type="NCBI Taxonomy" id="1798158"/>
    <lineage>
        <taxon>Bacteria</taxon>
        <taxon>Bacillati</taxon>
        <taxon>Actinomycetota</taxon>
        <taxon>Actinomycetes</taxon>
        <taxon>Bifidobacteriales</taxon>
        <taxon>Bifidobacteriaceae</taxon>
        <taxon>Bifidobacterium</taxon>
    </lineage>
</organism>
<sequence>MKVAILTFTDGTNIGQRLQNFALQYLINDLYPQCKVCTIKQSYPFNPIKKQLKDCLLFMKNPVKGFSLLRRQGKFDSFNSKNIHFYNQVMPFRGDNSNFSDSFDYFVVGSDQIWNPDSPFVGDNFFLTFARRDQRLTYAPSFSVDVLPAAKVEQYRRYLDGFPTITVREDKGVEIVRTQLGLKADVVLDPTLLLSREIYDKIKSPCSRRPRTRYILSMFLGDYPKNKIDGIARETGMSILRLDSDAVIGPDEFLDLVDHASLVLTDSYHITIFSILYQKAFVNFPRSGNGKSMNSRFETLYRLLHIQGRTWTEMNDSLSGLLSMDYTEINKSLQIERNRCRSILQRELNGENI</sequence>
<feature type="domain" description="Polysaccharide pyruvyl transferase" evidence="1">
    <location>
        <begin position="13"/>
        <end position="286"/>
    </location>
</feature>
<evidence type="ECO:0000313" key="4">
    <source>
        <dbReference type="Proteomes" id="UP000469943"/>
    </source>
</evidence>
<keyword evidence="2" id="KW-0808">Transferase</keyword>